<proteinExistence type="predicted"/>
<gene>
    <name evidence="1" type="primary">ORF122300</name>
</gene>
<name>A0A0B7AJD4_9EUPU</name>
<feature type="non-terminal residue" evidence="1">
    <location>
        <position position="1"/>
    </location>
</feature>
<feature type="non-terminal residue" evidence="1">
    <location>
        <position position="99"/>
    </location>
</feature>
<sequence length="99" mass="11423">LCLKQVATCLFGLQTEENLQGDGQYEIQLDEMRKYQVVLIILGNEPRDHKFEAMLQRVPRIKPNQQLPNQRILVIDAGLNVEIPRCLAPYECFKLQDIG</sequence>
<organism evidence="1">
    <name type="scientific">Arion vulgaris</name>
    <dbReference type="NCBI Taxonomy" id="1028688"/>
    <lineage>
        <taxon>Eukaryota</taxon>
        <taxon>Metazoa</taxon>
        <taxon>Spiralia</taxon>
        <taxon>Lophotrochozoa</taxon>
        <taxon>Mollusca</taxon>
        <taxon>Gastropoda</taxon>
        <taxon>Heterobranchia</taxon>
        <taxon>Euthyneura</taxon>
        <taxon>Panpulmonata</taxon>
        <taxon>Eupulmonata</taxon>
        <taxon>Stylommatophora</taxon>
        <taxon>Helicina</taxon>
        <taxon>Arionoidea</taxon>
        <taxon>Arionidae</taxon>
        <taxon>Arion</taxon>
    </lineage>
</organism>
<accession>A0A0B7AJD4</accession>
<dbReference type="AlphaFoldDB" id="A0A0B7AJD4"/>
<reference evidence="1" key="1">
    <citation type="submission" date="2014-12" db="EMBL/GenBank/DDBJ databases">
        <title>Insight into the proteome of Arion vulgaris.</title>
        <authorList>
            <person name="Aradska J."/>
            <person name="Bulat T."/>
            <person name="Smidak R."/>
            <person name="Sarate P."/>
            <person name="Gangsoo J."/>
            <person name="Sialana F."/>
            <person name="Bilban M."/>
            <person name="Lubec G."/>
        </authorList>
    </citation>
    <scope>NUCLEOTIDE SEQUENCE</scope>
    <source>
        <tissue evidence="1">Skin</tissue>
    </source>
</reference>
<evidence type="ECO:0000313" key="1">
    <source>
        <dbReference type="EMBL" id="CEK80707.1"/>
    </source>
</evidence>
<dbReference type="EMBL" id="HACG01033842">
    <property type="protein sequence ID" value="CEK80707.1"/>
    <property type="molecule type" value="Transcribed_RNA"/>
</dbReference>
<protein>
    <submittedName>
        <fullName evidence="1">Uncharacterized protein</fullName>
    </submittedName>
</protein>